<feature type="compositionally biased region" description="Basic and acidic residues" evidence="1">
    <location>
        <begin position="200"/>
        <end position="213"/>
    </location>
</feature>
<feature type="compositionally biased region" description="Basic and acidic residues" evidence="1">
    <location>
        <begin position="173"/>
        <end position="187"/>
    </location>
</feature>
<feature type="compositionally biased region" description="Low complexity" evidence="1">
    <location>
        <begin position="70"/>
        <end position="81"/>
    </location>
</feature>
<dbReference type="Proteomes" id="UP000635983">
    <property type="component" value="Unassembled WGS sequence"/>
</dbReference>
<name>A0A917UQS7_9PSED</name>
<feature type="region of interest" description="Disordered" evidence="1">
    <location>
        <begin position="123"/>
        <end position="213"/>
    </location>
</feature>
<accession>A0A917UQS7</accession>
<evidence type="ECO:0008006" key="5">
    <source>
        <dbReference type="Google" id="ProtNLM"/>
    </source>
</evidence>
<gene>
    <name evidence="3" type="ORF">GCM10009304_00260</name>
</gene>
<feature type="chain" id="PRO_5037665865" description="DUF4124 domain-containing protein" evidence="2">
    <location>
        <begin position="22"/>
        <end position="213"/>
    </location>
</feature>
<protein>
    <recommendedName>
        <fullName evidence="5">DUF4124 domain-containing protein</fullName>
    </recommendedName>
</protein>
<evidence type="ECO:0000256" key="1">
    <source>
        <dbReference type="SAM" id="MobiDB-lite"/>
    </source>
</evidence>
<feature type="compositionally biased region" description="Basic and acidic residues" evidence="1">
    <location>
        <begin position="152"/>
        <end position="166"/>
    </location>
</feature>
<dbReference type="RefSeq" id="WP_188981125.1">
    <property type="nucleotide sequence ID" value="NZ_BMPO01000001.1"/>
</dbReference>
<reference evidence="3" key="1">
    <citation type="journal article" date="2014" name="Int. J. Syst. Evol. Microbiol.">
        <title>Complete genome sequence of Corynebacterium casei LMG S-19264T (=DSM 44701T), isolated from a smear-ripened cheese.</title>
        <authorList>
            <consortium name="US DOE Joint Genome Institute (JGI-PGF)"/>
            <person name="Walter F."/>
            <person name="Albersmeier A."/>
            <person name="Kalinowski J."/>
            <person name="Ruckert C."/>
        </authorList>
    </citation>
    <scope>NUCLEOTIDE SEQUENCE</scope>
    <source>
        <strain evidence="3">JCM 30078</strain>
    </source>
</reference>
<organism evidence="3 4">
    <name type="scientific">Pseudomonas matsuisoli</name>
    <dbReference type="NCBI Taxonomy" id="1515666"/>
    <lineage>
        <taxon>Bacteria</taxon>
        <taxon>Pseudomonadati</taxon>
        <taxon>Pseudomonadota</taxon>
        <taxon>Gammaproteobacteria</taxon>
        <taxon>Pseudomonadales</taxon>
        <taxon>Pseudomonadaceae</taxon>
        <taxon>Pseudomonas</taxon>
    </lineage>
</organism>
<feature type="compositionally biased region" description="Pro residues" evidence="1">
    <location>
        <begin position="82"/>
        <end position="91"/>
    </location>
</feature>
<dbReference type="EMBL" id="BMPO01000001">
    <property type="protein sequence ID" value="GGJ78321.1"/>
    <property type="molecule type" value="Genomic_DNA"/>
</dbReference>
<keyword evidence="2" id="KW-0732">Signal</keyword>
<reference evidence="3" key="2">
    <citation type="submission" date="2020-09" db="EMBL/GenBank/DDBJ databases">
        <authorList>
            <person name="Sun Q."/>
            <person name="Ohkuma M."/>
        </authorList>
    </citation>
    <scope>NUCLEOTIDE SEQUENCE</scope>
    <source>
        <strain evidence="3">JCM 30078</strain>
    </source>
</reference>
<comment type="caution">
    <text evidence="3">The sequence shown here is derived from an EMBL/GenBank/DDBJ whole genome shotgun (WGS) entry which is preliminary data.</text>
</comment>
<feature type="region of interest" description="Disordered" evidence="1">
    <location>
        <begin position="70"/>
        <end position="91"/>
    </location>
</feature>
<evidence type="ECO:0000313" key="4">
    <source>
        <dbReference type="Proteomes" id="UP000635983"/>
    </source>
</evidence>
<sequence length="213" mass="22985">MVFLRRVIALTCVLAAPVLHAAEINKCVDSKGNVTYTDAACGSGHTLEQRFEPVNPKPGGNDTVRMAPAAAPPAAYVQTQQPPVPAAAPAPAPVQVVPAPQVPESEPNVVYVPTSESRYVRPYGSSRYEERRSYSGYGTSYGNGYGSNSGRGYDRGDHRGDHRPDNRLPPPRPPEKPRPTWRGETEATRALIQGGGGSRGSDRGPGREWRDRN</sequence>
<feature type="signal peptide" evidence="2">
    <location>
        <begin position="1"/>
        <end position="21"/>
    </location>
</feature>
<feature type="compositionally biased region" description="Gly residues" evidence="1">
    <location>
        <begin position="139"/>
        <end position="149"/>
    </location>
</feature>
<evidence type="ECO:0000313" key="3">
    <source>
        <dbReference type="EMBL" id="GGJ78321.1"/>
    </source>
</evidence>
<evidence type="ECO:0000256" key="2">
    <source>
        <dbReference type="SAM" id="SignalP"/>
    </source>
</evidence>
<proteinExistence type="predicted"/>
<keyword evidence="4" id="KW-1185">Reference proteome</keyword>
<dbReference type="AlphaFoldDB" id="A0A917UQS7"/>